<dbReference type="EMBL" id="PCUC01000038">
    <property type="protein sequence ID" value="PIQ07375.1"/>
    <property type="molecule type" value="Genomic_DNA"/>
</dbReference>
<dbReference type="InterPro" id="IPR050407">
    <property type="entry name" value="Geranylgeranyl_reductase"/>
</dbReference>
<dbReference type="PANTHER" id="PTHR42685:SF21">
    <property type="entry name" value="DEHYDROGENASE (FLAVOPROTEIN)-LIKE PROTEIN"/>
    <property type="match status" value="1"/>
</dbReference>
<sequence>MTIAIIGAGITGLYLAWKLVEKGHQVTVFEKKEKIGKEACSGLFSERILDFIPESQKLIQNQIEYCLIHFPKRTLKIKFSGKFLVVNRFELDNLVAKLAENSGAKIILKSQINSPPEGFDKIIGCDGQNSVIRKSLGLPSPTYRLAIQGFFSRSDSSATFVEAWPHKQGGFIWKIPRGKKTEYGII</sequence>
<dbReference type="Proteomes" id="UP000230778">
    <property type="component" value="Unassembled WGS sequence"/>
</dbReference>
<dbReference type="Pfam" id="PF13450">
    <property type="entry name" value="NAD_binding_8"/>
    <property type="match status" value="1"/>
</dbReference>
<dbReference type="Gene3D" id="3.50.50.60">
    <property type="entry name" value="FAD/NAD(P)-binding domain"/>
    <property type="match status" value="1"/>
</dbReference>
<dbReference type="PANTHER" id="PTHR42685">
    <property type="entry name" value="GERANYLGERANYL DIPHOSPHATE REDUCTASE"/>
    <property type="match status" value="1"/>
</dbReference>
<dbReference type="AlphaFoldDB" id="A0A2H0FL58"/>
<reference evidence="1 2" key="1">
    <citation type="submission" date="2017-09" db="EMBL/GenBank/DDBJ databases">
        <title>Depth-based differentiation of microbial function through sediment-hosted aquifers and enrichment of novel symbionts in the deep terrestrial subsurface.</title>
        <authorList>
            <person name="Probst A.J."/>
            <person name="Ladd B."/>
            <person name="Jarett J.K."/>
            <person name="Geller-Mcgrath D.E."/>
            <person name="Sieber C.M."/>
            <person name="Emerson J.B."/>
            <person name="Anantharaman K."/>
            <person name="Thomas B.C."/>
            <person name="Malmstrom R."/>
            <person name="Stieglmeier M."/>
            <person name="Klingl A."/>
            <person name="Woyke T."/>
            <person name="Ryan C.M."/>
            <person name="Banfield J.F."/>
        </authorList>
    </citation>
    <scope>NUCLEOTIDE SEQUENCE [LARGE SCALE GENOMIC DNA]</scope>
    <source>
        <strain evidence="1">CG18_big_fil_WC_8_21_14_2_50_37_10</strain>
    </source>
</reference>
<proteinExistence type="predicted"/>
<name>A0A2H0FL58_9BACT</name>
<protein>
    <recommendedName>
        <fullName evidence="3">FAD dependent oxidoreductase domain-containing protein</fullName>
    </recommendedName>
</protein>
<dbReference type="Gene3D" id="3.30.9.10">
    <property type="entry name" value="D-Amino Acid Oxidase, subunit A, domain 2"/>
    <property type="match status" value="1"/>
</dbReference>
<comment type="caution">
    <text evidence="1">The sequence shown here is derived from an EMBL/GenBank/DDBJ whole genome shotgun (WGS) entry which is preliminary data.</text>
</comment>
<dbReference type="InterPro" id="IPR036188">
    <property type="entry name" value="FAD/NAD-bd_sf"/>
</dbReference>
<organism evidence="1 2">
    <name type="scientific">Candidatus Nealsonbacteria bacterium CG18_big_fil_WC_8_21_14_2_50_37_10</name>
    <dbReference type="NCBI Taxonomy" id="1974717"/>
    <lineage>
        <taxon>Bacteria</taxon>
        <taxon>Candidatus Nealsoniibacteriota</taxon>
    </lineage>
</organism>
<dbReference type="SUPFAM" id="SSF51905">
    <property type="entry name" value="FAD/NAD(P)-binding domain"/>
    <property type="match status" value="1"/>
</dbReference>
<gene>
    <name evidence="1" type="ORF">COW72_00645</name>
</gene>
<evidence type="ECO:0000313" key="1">
    <source>
        <dbReference type="EMBL" id="PIQ07375.1"/>
    </source>
</evidence>
<accession>A0A2H0FL58</accession>
<evidence type="ECO:0000313" key="2">
    <source>
        <dbReference type="Proteomes" id="UP000230778"/>
    </source>
</evidence>
<evidence type="ECO:0008006" key="3">
    <source>
        <dbReference type="Google" id="ProtNLM"/>
    </source>
</evidence>
<feature type="non-terminal residue" evidence="1">
    <location>
        <position position="186"/>
    </location>
</feature>